<dbReference type="AlphaFoldDB" id="A0A8S2XMD3"/>
<accession>A0A8S2XMD3</accession>
<feature type="non-terminal residue" evidence="1">
    <location>
        <position position="1"/>
    </location>
</feature>
<feature type="non-terminal residue" evidence="1">
    <location>
        <position position="60"/>
    </location>
</feature>
<protein>
    <submittedName>
        <fullName evidence="1">Uncharacterized protein</fullName>
    </submittedName>
</protein>
<comment type="caution">
    <text evidence="1">The sequence shown here is derived from an EMBL/GenBank/DDBJ whole genome shotgun (WGS) entry which is preliminary data.</text>
</comment>
<dbReference type="EMBL" id="CAJOBI010082069">
    <property type="protein sequence ID" value="CAF4502481.1"/>
    <property type="molecule type" value="Genomic_DNA"/>
</dbReference>
<name>A0A8S2XMD3_9BILA</name>
<organism evidence="1 2">
    <name type="scientific">Rotaria magnacalcarata</name>
    <dbReference type="NCBI Taxonomy" id="392030"/>
    <lineage>
        <taxon>Eukaryota</taxon>
        <taxon>Metazoa</taxon>
        <taxon>Spiralia</taxon>
        <taxon>Gnathifera</taxon>
        <taxon>Rotifera</taxon>
        <taxon>Eurotatoria</taxon>
        <taxon>Bdelloidea</taxon>
        <taxon>Philodinida</taxon>
        <taxon>Philodinidae</taxon>
        <taxon>Rotaria</taxon>
    </lineage>
</organism>
<gene>
    <name evidence="1" type="ORF">SMN809_LOCUS34972</name>
</gene>
<reference evidence="1" key="1">
    <citation type="submission" date="2021-02" db="EMBL/GenBank/DDBJ databases">
        <authorList>
            <person name="Nowell W R."/>
        </authorList>
    </citation>
    <scope>NUCLEOTIDE SEQUENCE</scope>
</reference>
<dbReference type="Proteomes" id="UP000676336">
    <property type="component" value="Unassembled WGS sequence"/>
</dbReference>
<evidence type="ECO:0000313" key="2">
    <source>
        <dbReference type="Proteomes" id="UP000676336"/>
    </source>
</evidence>
<evidence type="ECO:0000313" key="1">
    <source>
        <dbReference type="EMBL" id="CAF4502481.1"/>
    </source>
</evidence>
<proteinExistence type="predicted"/>
<sequence length="60" mass="7115">RIQDLTTQIQRLEGKNQEDLLQQKLQLGKEHINQMNELKSRQMEDIRGQQLAYNTHLEAV</sequence>